<dbReference type="OrthoDB" id="5210591at2759"/>
<dbReference type="AlphaFoldDB" id="A0A8H5CDK1"/>
<evidence type="ECO:0000313" key="2">
    <source>
        <dbReference type="EMBL" id="KAF5339827.1"/>
    </source>
</evidence>
<organism evidence="2 3">
    <name type="scientific">Ephemerocybe angulata</name>
    <dbReference type="NCBI Taxonomy" id="980116"/>
    <lineage>
        <taxon>Eukaryota</taxon>
        <taxon>Fungi</taxon>
        <taxon>Dikarya</taxon>
        <taxon>Basidiomycota</taxon>
        <taxon>Agaricomycotina</taxon>
        <taxon>Agaricomycetes</taxon>
        <taxon>Agaricomycetidae</taxon>
        <taxon>Agaricales</taxon>
        <taxon>Agaricineae</taxon>
        <taxon>Psathyrellaceae</taxon>
        <taxon>Ephemerocybe</taxon>
    </lineage>
</organism>
<gene>
    <name evidence="2" type="ORF">D9611_009168</name>
</gene>
<sequence length="420" mass="45482">MSSLFSSGVMSGSVTSETSSSPALSVSLQQAQKIIQKHVGLSEGSNDGLRITKLEEIKDYGYSVAGGSKIYIVDLHGGDADAHGKATTASCFLTISAPSSERNTLPLITHLLSLIRSNTQIPISDPILDTTRDLIPFDFLLSPPTPFPSSSIITLHDAKAQGLLNEQLQAMIDLQMGSFLAQMHQNVQNDWFGLPVLPPRGTVPTPGAPQRPPAEAEPECYSWQETFTTLFESLLSSVKTKLSSQHPDADPDNQDDALGIPFTAIHSAMSRAIAFFLFDDVEVPSLVWFTGFDTDIYLSLPTHGSTKTPGIVAILPSMPHMLWGDPLLESFFIPLAEPGGVEKSKALIEGYTGAGGAPLISFARQKTKRVWYTLYLALSVLNEYLSLSTGSSSQALEEKRKWAFDTIRTCADVLKTAPCY</sequence>
<keyword evidence="3" id="KW-1185">Reference proteome</keyword>
<dbReference type="EMBL" id="JAACJK010000006">
    <property type="protein sequence ID" value="KAF5339827.1"/>
    <property type="molecule type" value="Genomic_DNA"/>
</dbReference>
<evidence type="ECO:0000313" key="3">
    <source>
        <dbReference type="Proteomes" id="UP000541558"/>
    </source>
</evidence>
<feature type="region of interest" description="Disordered" evidence="1">
    <location>
        <begin position="1"/>
        <end position="22"/>
    </location>
</feature>
<proteinExistence type="predicted"/>
<accession>A0A8H5CDK1</accession>
<evidence type="ECO:0000256" key="1">
    <source>
        <dbReference type="SAM" id="MobiDB-lite"/>
    </source>
</evidence>
<name>A0A8H5CDK1_9AGAR</name>
<protein>
    <submittedName>
        <fullName evidence="2">Uncharacterized protein</fullName>
    </submittedName>
</protein>
<dbReference type="Proteomes" id="UP000541558">
    <property type="component" value="Unassembled WGS sequence"/>
</dbReference>
<comment type="caution">
    <text evidence="2">The sequence shown here is derived from an EMBL/GenBank/DDBJ whole genome shotgun (WGS) entry which is preliminary data.</text>
</comment>
<reference evidence="2 3" key="1">
    <citation type="journal article" date="2020" name="ISME J.">
        <title>Uncovering the hidden diversity of litter-decomposition mechanisms in mushroom-forming fungi.</title>
        <authorList>
            <person name="Floudas D."/>
            <person name="Bentzer J."/>
            <person name="Ahren D."/>
            <person name="Johansson T."/>
            <person name="Persson P."/>
            <person name="Tunlid A."/>
        </authorList>
    </citation>
    <scope>NUCLEOTIDE SEQUENCE [LARGE SCALE GENOMIC DNA]</scope>
    <source>
        <strain evidence="2 3">CBS 175.51</strain>
    </source>
</reference>